<gene>
    <name evidence="2" type="ORF">AOZ06_20400</name>
</gene>
<proteinExistence type="predicted"/>
<reference evidence="2 3" key="1">
    <citation type="submission" date="2015-07" db="EMBL/GenBank/DDBJ databases">
        <title>Genome sequencing of Kibdelosporangium phytohabitans.</title>
        <authorList>
            <person name="Qin S."/>
            <person name="Xing K."/>
        </authorList>
    </citation>
    <scope>NUCLEOTIDE SEQUENCE [LARGE SCALE GENOMIC DNA]</scope>
    <source>
        <strain evidence="2 3">KLBMP1111</strain>
    </source>
</reference>
<evidence type="ECO:0008006" key="4">
    <source>
        <dbReference type="Google" id="ProtNLM"/>
    </source>
</evidence>
<dbReference type="AlphaFoldDB" id="A0A0N9HV91"/>
<name>A0A0N9HV91_9PSEU</name>
<feature type="region of interest" description="Disordered" evidence="1">
    <location>
        <begin position="24"/>
        <end position="59"/>
    </location>
</feature>
<evidence type="ECO:0000313" key="3">
    <source>
        <dbReference type="Proteomes" id="UP000063699"/>
    </source>
</evidence>
<protein>
    <recommendedName>
        <fullName evidence="4">PknH-like extracellular domain-containing protein</fullName>
    </recommendedName>
</protein>
<dbReference type="KEGG" id="kphy:AOZ06_20400"/>
<dbReference type="Proteomes" id="UP000063699">
    <property type="component" value="Chromosome"/>
</dbReference>
<dbReference type="EMBL" id="CP012752">
    <property type="protein sequence ID" value="ALG08958.1"/>
    <property type="molecule type" value="Genomic_DNA"/>
</dbReference>
<dbReference type="STRING" id="860235.AOZ06_20400"/>
<organism evidence="2 3">
    <name type="scientific">Kibdelosporangium phytohabitans</name>
    <dbReference type="NCBI Taxonomy" id="860235"/>
    <lineage>
        <taxon>Bacteria</taxon>
        <taxon>Bacillati</taxon>
        <taxon>Actinomycetota</taxon>
        <taxon>Actinomycetes</taxon>
        <taxon>Pseudonocardiales</taxon>
        <taxon>Pseudonocardiaceae</taxon>
        <taxon>Kibdelosporangium</taxon>
    </lineage>
</organism>
<accession>A0A0N9HV91</accession>
<keyword evidence="3" id="KW-1185">Reference proteome</keyword>
<evidence type="ECO:0000313" key="2">
    <source>
        <dbReference type="EMBL" id="ALG08958.1"/>
    </source>
</evidence>
<sequence>MHVLVGVGAALLLAGCSDRPNDLVDNRYYQDPEPTTSNTTPPPAPAQDPSPAAAPTTRRKAVELDGHAMTAKDLAEEGVQPAGSPARTVQPALPDCQAPLGAAKAAYQIAWAYPTGSTIRQYLAEYGEKAGDVVAAARAKLTCGTYSAAGSEVRVGTPATANGQVSWCATSSRQSACTVLEADGTVLSVVVVTASTEAKAKAAVTRIAPLAATALGRNS</sequence>
<evidence type="ECO:0000256" key="1">
    <source>
        <dbReference type="SAM" id="MobiDB-lite"/>
    </source>
</evidence>